<dbReference type="Gene3D" id="3.40.570.10">
    <property type="entry name" value="Extracellular Endonuclease, subunit A"/>
    <property type="match status" value="1"/>
</dbReference>
<evidence type="ECO:0000259" key="3">
    <source>
        <dbReference type="SMART" id="SM00892"/>
    </source>
</evidence>
<comment type="caution">
    <text evidence="4">The sequence shown here is derived from an EMBL/GenBank/DDBJ whole genome shotgun (WGS) entry which is preliminary data.</text>
</comment>
<evidence type="ECO:0000313" key="4">
    <source>
        <dbReference type="EMBL" id="NXR19732.1"/>
    </source>
</evidence>
<dbReference type="GO" id="GO:0016787">
    <property type="term" value="F:hydrolase activity"/>
    <property type="evidence" value="ECO:0007669"/>
    <property type="project" value="InterPro"/>
</dbReference>
<dbReference type="InterPro" id="IPR044929">
    <property type="entry name" value="DNA/RNA_non-sp_Endonuclease_sf"/>
</dbReference>
<keyword evidence="1" id="KW-0732">Signal</keyword>
<dbReference type="Proteomes" id="UP000590623">
    <property type="component" value="Unassembled WGS sequence"/>
</dbReference>
<feature type="domain" description="DNA/RNA non-specific endonuclease/pyrophosphatase/phosphodiesterase" evidence="3">
    <location>
        <begin position="56"/>
        <end position="268"/>
    </location>
</feature>
<protein>
    <submittedName>
        <fullName evidence="4">ENDD1 protein</fullName>
    </submittedName>
</protein>
<dbReference type="GO" id="GO:0003676">
    <property type="term" value="F:nucleic acid binding"/>
    <property type="evidence" value="ECO:0007669"/>
    <property type="project" value="InterPro"/>
</dbReference>
<accession>A0A7L2J8U2</accession>
<feature type="non-terminal residue" evidence="4">
    <location>
        <position position="1"/>
    </location>
</feature>
<dbReference type="InterPro" id="IPR044925">
    <property type="entry name" value="His-Me_finger_sf"/>
</dbReference>
<evidence type="ECO:0000256" key="1">
    <source>
        <dbReference type="SAM" id="SignalP"/>
    </source>
</evidence>
<sequence length="275" mass="31210">MLRLLLLQALASCLWLGNSEVVKSFAECPQFFYAQTTPNDVLHPGKPVWICQRYSNSHHYATLYDKERRIPVYSAYIYQPGPAKRPHAWWFVEPLLISDNNLKEMKRESVLIEQHKFTLEQIKESQAVLDDYEQMTGLDRGHLSSNNHMNSGESKMATFTLTNIVPQNSTLNHGAWKDYENKTMAQKTQGCTTTYVITGAVPGNTKVASGRINRPSHIWSAACCLVGTNPTRAWGVIAENDKNEVENLKLGELEERLTELYDGRTVTLFSNTCPR</sequence>
<dbReference type="InterPro" id="IPR020821">
    <property type="entry name" value="ENPP1-3/EXOG-like_nuc-like"/>
</dbReference>
<dbReference type="InterPro" id="IPR039015">
    <property type="entry name" value="ENDOD1"/>
</dbReference>
<dbReference type="SMART" id="SM00892">
    <property type="entry name" value="Endonuclease_NS"/>
    <property type="match status" value="1"/>
</dbReference>
<dbReference type="PANTHER" id="PTHR21472">
    <property type="entry name" value="ENDONUCLEASE DOMAIN-CONTAINING 1 PROTEIN ENDOD1"/>
    <property type="match status" value="1"/>
</dbReference>
<feature type="domain" description="ENPP1-3/EXOG-like endonuclease/phosphodiesterase" evidence="2">
    <location>
        <begin position="57"/>
        <end position="267"/>
    </location>
</feature>
<proteinExistence type="predicted"/>
<evidence type="ECO:0000259" key="2">
    <source>
        <dbReference type="SMART" id="SM00477"/>
    </source>
</evidence>
<dbReference type="OrthoDB" id="69221at2759"/>
<dbReference type="InterPro" id="IPR001604">
    <property type="entry name" value="Endo_G_ENPP1-like_dom"/>
</dbReference>
<feature type="non-terminal residue" evidence="4">
    <location>
        <position position="275"/>
    </location>
</feature>
<dbReference type="SUPFAM" id="SSF54060">
    <property type="entry name" value="His-Me finger endonucleases"/>
    <property type="match status" value="1"/>
</dbReference>
<dbReference type="SMART" id="SM00477">
    <property type="entry name" value="NUC"/>
    <property type="match status" value="1"/>
</dbReference>
<name>A0A7L2J8U2_CINMU</name>
<dbReference type="EMBL" id="VWYM01007135">
    <property type="protein sequence ID" value="NXR19732.1"/>
    <property type="molecule type" value="Genomic_DNA"/>
</dbReference>
<evidence type="ECO:0000313" key="5">
    <source>
        <dbReference type="Proteomes" id="UP000590623"/>
    </source>
</evidence>
<keyword evidence="5" id="KW-1185">Reference proteome</keyword>
<dbReference type="AlphaFoldDB" id="A0A7L2J8U2"/>
<gene>
    <name evidence="4" type="primary">Endod1_0</name>
    <name evidence="4" type="ORF">CINMEX_R02531</name>
</gene>
<dbReference type="Pfam" id="PF01223">
    <property type="entry name" value="Endonuclease_NS"/>
    <property type="match status" value="1"/>
</dbReference>
<feature type="signal peptide" evidence="1">
    <location>
        <begin position="1"/>
        <end position="19"/>
    </location>
</feature>
<dbReference type="GO" id="GO:0046872">
    <property type="term" value="F:metal ion binding"/>
    <property type="evidence" value="ECO:0007669"/>
    <property type="project" value="InterPro"/>
</dbReference>
<dbReference type="PANTHER" id="PTHR21472:SF26">
    <property type="entry name" value="ENDONUCLEASE DOMAIN CONTAINING 1"/>
    <property type="match status" value="1"/>
</dbReference>
<organism evidence="4 5">
    <name type="scientific">Cinclus mexicanus</name>
    <name type="common">American dipper</name>
    <dbReference type="NCBI Taxonomy" id="161649"/>
    <lineage>
        <taxon>Eukaryota</taxon>
        <taxon>Metazoa</taxon>
        <taxon>Chordata</taxon>
        <taxon>Craniata</taxon>
        <taxon>Vertebrata</taxon>
        <taxon>Euteleostomi</taxon>
        <taxon>Archelosauria</taxon>
        <taxon>Archosauria</taxon>
        <taxon>Dinosauria</taxon>
        <taxon>Saurischia</taxon>
        <taxon>Theropoda</taxon>
        <taxon>Coelurosauria</taxon>
        <taxon>Aves</taxon>
        <taxon>Neognathae</taxon>
        <taxon>Neoaves</taxon>
        <taxon>Telluraves</taxon>
        <taxon>Australaves</taxon>
        <taxon>Passeriformes</taxon>
        <taxon>Cinclidae</taxon>
        <taxon>Cinclus</taxon>
    </lineage>
</organism>
<reference evidence="4 5" key="1">
    <citation type="submission" date="2019-09" db="EMBL/GenBank/DDBJ databases">
        <title>Bird 10,000 Genomes (B10K) Project - Family phase.</title>
        <authorList>
            <person name="Zhang G."/>
        </authorList>
    </citation>
    <scope>NUCLEOTIDE SEQUENCE [LARGE SCALE GENOMIC DNA]</scope>
    <source>
        <strain evidence="4">B10K-DU-001-77</strain>
        <tissue evidence="4">Muscle</tissue>
    </source>
</reference>
<feature type="chain" id="PRO_5029674424" evidence="1">
    <location>
        <begin position="20"/>
        <end position="275"/>
    </location>
</feature>